<dbReference type="Pfam" id="PF00702">
    <property type="entry name" value="Hydrolase"/>
    <property type="match status" value="1"/>
</dbReference>
<gene>
    <name evidence="13" type="ORF">HMPREF0620_0731</name>
</gene>
<dbReference type="FunFam" id="2.70.150.10:FF:000002">
    <property type="entry name" value="Copper-transporting ATPase 1, putative"/>
    <property type="match status" value="1"/>
</dbReference>
<dbReference type="CDD" id="cd00371">
    <property type="entry name" value="HMA"/>
    <property type="match status" value="2"/>
</dbReference>
<dbReference type="AlphaFoldDB" id="E6K1P5"/>
<evidence type="ECO:0000256" key="11">
    <source>
        <dbReference type="SAM" id="MobiDB-lite"/>
    </source>
</evidence>
<dbReference type="SFLD" id="SFLDF00027">
    <property type="entry name" value="p-type_atpase"/>
    <property type="match status" value="1"/>
</dbReference>
<dbReference type="PATRIC" id="fig|864564.6.peg.981"/>
<feature type="compositionally biased region" description="Polar residues" evidence="11">
    <location>
        <begin position="775"/>
        <end position="792"/>
    </location>
</feature>
<protein>
    <submittedName>
        <fullName evidence="13">Copper-exporting ATPase</fullName>
        <ecNumber evidence="13">3.6.3.4</ecNumber>
    </submittedName>
</protein>
<dbReference type="Pfam" id="PF00403">
    <property type="entry name" value="HMA"/>
    <property type="match status" value="2"/>
</dbReference>
<dbReference type="PANTHER" id="PTHR43520">
    <property type="entry name" value="ATP7, ISOFORM B"/>
    <property type="match status" value="1"/>
</dbReference>
<dbReference type="Gene3D" id="3.40.1110.10">
    <property type="entry name" value="Calcium-transporting ATPase, cytoplasmic domain N"/>
    <property type="match status" value="1"/>
</dbReference>
<evidence type="ECO:0000256" key="4">
    <source>
        <dbReference type="ARBA" id="ARBA00022723"/>
    </source>
</evidence>
<dbReference type="KEGG" id="pdo:PSDT_0897"/>
<comment type="caution">
    <text evidence="13">The sequence shown here is derived from an EMBL/GenBank/DDBJ whole genome shotgun (WGS) entry which is preliminary data.</text>
</comment>
<dbReference type="GO" id="GO:0016887">
    <property type="term" value="F:ATP hydrolysis activity"/>
    <property type="evidence" value="ECO:0007669"/>
    <property type="project" value="InterPro"/>
</dbReference>
<dbReference type="InterPro" id="IPR018303">
    <property type="entry name" value="ATPase_P-typ_P_site"/>
</dbReference>
<evidence type="ECO:0000256" key="10">
    <source>
        <dbReference type="RuleBase" id="RU362081"/>
    </source>
</evidence>
<dbReference type="PROSITE" id="PS01047">
    <property type="entry name" value="HMA_1"/>
    <property type="match status" value="1"/>
</dbReference>
<dbReference type="InterPro" id="IPR023298">
    <property type="entry name" value="ATPase_P-typ_TM_dom_sf"/>
</dbReference>
<keyword evidence="10" id="KW-1003">Cell membrane</keyword>
<dbReference type="SUPFAM" id="SSF55008">
    <property type="entry name" value="HMA, heavy metal-associated domain"/>
    <property type="match status" value="2"/>
</dbReference>
<dbReference type="InterPro" id="IPR059000">
    <property type="entry name" value="ATPase_P-type_domA"/>
</dbReference>
<feature type="transmembrane region" description="Helical" evidence="10">
    <location>
        <begin position="401"/>
        <end position="427"/>
    </location>
</feature>
<dbReference type="EMBL" id="AEON01000001">
    <property type="protein sequence ID" value="EFT83726.1"/>
    <property type="molecule type" value="Genomic_DNA"/>
</dbReference>
<dbReference type="InterPro" id="IPR008250">
    <property type="entry name" value="ATPase_P-typ_transduc_dom_A_sf"/>
</dbReference>
<dbReference type="InterPro" id="IPR023214">
    <property type="entry name" value="HAD_sf"/>
</dbReference>
<dbReference type="GO" id="GO:0005886">
    <property type="term" value="C:plasma membrane"/>
    <property type="evidence" value="ECO:0007669"/>
    <property type="project" value="UniProtKB-SubCell"/>
</dbReference>
<reference evidence="13 14" key="1">
    <citation type="submission" date="2010-12" db="EMBL/GenBank/DDBJ databases">
        <authorList>
            <person name="Muzny D."/>
            <person name="Qin X."/>
            <person name="Buhay C."/>
            <person name="Dugan-Rocha S."/>
            <person name="Ding Y."/>
            <person name="Chen G."/>
            <person name="Hawes A."/>
            <person name="Holder M."/>
            <person name="Jhangiani S."/>
            <person name="Johnson A."/>
            <person name="Khan Z."/>
            <person name="Li Z."/>
            <person name="Liu W."/>
            <person name="Liu X."/>
            <person name="Perez L."/>
            <person name="Shen H."/>
            <person name="Wang Q."/>
            <person name="Watt J."/>
            <person name="Xi L."/>
            <person name="Xin Y."/>
            <person name="Zhou J."/>
            <person name="Deng J."/>
            <person name="Jiang H."/>
            <person name="Liu Y."/>
            <person name="Qu J."/>
            <person name="Song X.-Z."/>
            <person name="Zhang L."/>
            <person name="Villasana D."/>
            <person name="Johnson A."/>
            <person name="Liu J."/>
            <person name="Liyanage D."/>
            <person name="Lorensuhewa L."/>
            <person name="Robinson T."/>
            <person name="Song A."/>
            <person name="Song B.-B."/>
            <person name="Dinh H."/>
            <person name="Thornton R."/>
            <person name="Coyle M."/>
            <person name="Francisco L."/>
            <person name="Jackson L."/>
            <person name="Javaid M."/>
            <person name="Korchina V."/>
            <person name="Kovar C."/>
            <person name="Mata R."/>
            <person name="Mathew T."/>
            <person name="Ngo R."/>
            <person name="Nguyen L."/>
            <person name="Nguyen N."/>
            <person name="Okwuonu G."/>
            <person name="Ongeri F."/>
            <person name="Pham C."/>
            <person name="Simmons D."/>
            <person name="Wilczek-Boney K."/>
            <person name="Hale W."/>
            <person name="Jakkamsetti A."/>
            <person name="Pham P."/>
            <person name="Ruth R."/>
            <person name="San Lucas F."/>
            <person name="Warren J."/>
            <person name="Zhang J."/>
            <person name="Zhao Z."/>
            <person name="Zhou C."/>
            <person name="Zhu D."/>
            <person name="Lee S."/>
            <person name="Bess C."/>
            <person name="Blankenburg K."/>
            <person name="Forbes L."/>
            <person name="Fu Q."/>
            <person name="Gubbala S."/>
            <person name="Hirani K."/>
            <person name="Jayaseelan J.C."/>
            <person name="Lara F."/>
            <person name="Munidasa M."/>
            <person name="Palculict T."/>
            <person name="Patil S."/>
            <person name="Pu L.-L."/>
            <person name="Saada N."/>
            <person name="Tang L."/>
            <person name="Weissenberger G."/>
            <person name="Zhu Y."/>
            <person name="Hemphill L."/>
            <person name="Shang Y."/>
            <person name="Youmans B."/>
            <person name="Ayvaz T."/>
            <person name="Ross M."/>
            <person name="Santibanez J."/>
            <person name="Aqrawi P."/>
            <person name="Gross S."/>
            <person name="Joshi V."/>
            <person name="Fowler G."/>
            <person name="Nazareth L."/>
            <person name="Reid J."/>
            <person name="Worley K."/>
            <person name="Petrosino J."/>
            <person name="Highlander S."/>
            <person name="Gibbs R."/>
        </authorList>
    </citation>
    <scope>NUCLEOTIDE SEQUENCE [LARGE SCALE GENOMIC DNA]</scope>
    <source>
        <strain evidence="13 14">DSM 10105</strain>
    </source>
</reference>
<comment type="subcellular location">
    <subcellularLocation>
        <location evidence="1">Cell membrane</location>
        <topology evidence="1">Multi-pass membrane protein</topology>
    </subcellularLocation>
</comment>
<evidence type="ECO:0000256" key="2">
    <source>
        <dbReference type="ARBA" id="ARBA00006024"/>
    </source>
</evidence>
<dbReference type="GO" id="GO:0005524">
    <property type="term" value="F:ATP binding"/>
    <property type="evidence" value="ECO:0007669"/>
    <property type="project" value="UniProtKB-UniRule"/>
</dbReference>
<dbReference type="Gene3D" id="3.40.50.1000">
    <property type="entry name" value="HAD superfamily/HAD-like"/>
    <property type="match status" value="1"/>
</dbReference>
<evidence type="ECO:0000313" key="13">
    <source>
        <dbReference type="EMBL" id="EFT83726.1"/>
    </source>
</evidence>
<feature type="domain" description="HMA" evidence="12">
    <location>
        <begin position="1"/>
        <end position="63"/>
    </location>
</feature>
<evidence type="ECO:0000256" key="5">
    <source>
        <dbReference type="ARBA" id="ARBA00022741"/>
    </source>
</evidence>
<feature type="region of interest" description="Disordered" evidence="11">
    <location>
        <begin position="773"/>
        <end position="814"/>
    </location>
</feature>
<keyword evidence="5 10" id="KW-0547">Nucleotide-binding</keyword>
<dbReference type="PANTHER" id="PTHR43520:SF8">
    <property type="entry name" value="P-TYPE CU(+) TRANSPORTER"/>
    <property type="match status" value="1"/>
</dbReference>
<feature type="domain" description="HMA" evidence="12">
    <location>
        <begin position="846"/>
        <end position="911"/>
    </location>
</feature>
<dbReference type="SUPFAM" id="SSF81653">
    <property type="entry name" value="Calcium ATPase, transduction domain A"/>
    <property type="match status" value="1"/>
</dbReference>
<dbReference type="NCBIfam" id="TIGR01525">
    <property type="entry name" value="ATPase-IB_hvy"/>
    <property type="match status" value="1"/>
</dbReference>
<dbReference type="NCBIfam" id="TIGR01494">
    <property type="entry name" value="ATPase_P-type"/>
    <property type="match status" value="1"/>
</dbReference>
<proteinExistence type="inferred from homology"/>
<dbReference type="SUPFAM" id="SSF56784">
    <property type="entry name" value="HAD-like"/>
    <property type="match status" value="1"/>
</dbReference>
<evidence type="ECO:0000256" key="3">
    <source>
        <dbReference type="ARBA" id="ARBA00022692"/>
    </source>
</evidence>
<evidence type="ECO:0000256" key="6">
    <source>
        <dbReference type="ARBA" id="ARBA00022840"/>
    </source>
</evidence>
<dbReference type="CDD" id="cd02094">
    <property type="entry name" value="P-type_ATPase_Cu-like"/>
    <property type="match status" value="1"/>
</dbReference>
<dbReference type="Proteomes" id="UP000004946">
    <property type="component" value="Chromosome"/>
</dbReference>
<dbReference type="SUPFAM" id="SSF81665">
    <property type="entry name" value="Calcium ATPase, transmembrane domain M"/>
    <property type="match status" value="1"/>
</dbReference>
<dbReference type="InterPro" id="IPR023299">
    <property type="entry name" value="ATPase_P-typ_cyto_dom_N"/>
</dbReference>
<feature type="transmembrane region" description="Helical" evidence="10">
    <location>
        <begin position="368"/>
        <end position="389"/>
    </location>
</feature>
<dbReference type="PROSITE" id="PS00154">
    <property type="entry name" value="ATPASE_E1_E2"/>
    <property type="match status" value="1"/>
</dbReference>
<dbReference type="EC" id="3.6.3.4" evidence="13"/>
<evidence type="ECO:0000256" key="7">
    <source>
        <dbReference type="ARBA" id="ARBA00022967"/>
    </source>
</evidence>
<dbReference type="GO" id="GO:0043682">
    <property type="term" value="F:P-type divalent copper transporter activity"/>
    <property type="evidence" value="ECO:0007669"/>
    <property type="project" value="TreeGrafter"/>
</dbReference>
<comment type="similarity">
    <text evidence="2 10">Belongs to the cation transport ATPase (P-type) (TC 3.A.3) family. Type IB subfamily.</text>
</comment>
<dbReference type="HOGENOM" id="CLU_001771_0_3_11"/>
<dbReference type="RefSeq" id="WP_006289110.1">
    <property type="nucleotide sequence ID" value="NZ_AP012333.1"/>
</dbReference>
<dbReference type="PRINTS" id="PR00120">
    <property type="entry name" value="HATPASE"/>
</dbReference>
<evidence type="ECO:0000259" key="12">
    <source>
        <dbReference type="PROSITE" id="PS50846"/>
    </source>
</evidence>
<keyword evidence="14" id="KW-1185">Reference proteome</keyword>
<evidence type="ECO:0000256" key="1">
    <source>
        <dbReference type="ARBA" id="ARBA00004651"/>
    </source>
</evidence>
<dbReference type="GO" id="GO:0005507">
    <property type="term" value="F:copper ion binding"/>
    <property type="evidence" value="ECO:0007669"/>
    <property type="project" value="TreeGrafter"/>
</dbReference>
<feature type="transmembrane region" description="Helical" evidence="10">
    <location>
        <begin position="136"/>
        <end position="160"/>
    </location>
</feature>
<dbReference type="InterPro" id="IPR017969">
    <property type="entry name" value="Heavy-metal-associated_CS"/>
</dbReference>
<dbReference type="InterPro" id="IPR006121">
    <property type="entry name" value="HMA_dom"/>
</dbReference>
<dbReference type="InterPro" id="IPR036163">
    <property type="entry name" value="HMA_dom_sf"/>
</dbReference>
<keyword evidence="7" id="KW-1278">Translocase</keyword>
<dbReference type="PROSITE" id="PS50846">
    <property type="entry name" value="HMA_2"/>
    <property type="match status" value="2"/>
</dbReference>
<feature type="region of interest" description="Disordered" evidence="11">
    <location>
        <begin position="63"/>
        <end position="98"/>
    </location>
</feature>
<evidence type="ECO:0000256" key="9">
    <source>
        <dbReference type="ARBA" id="ARBA00023136"/>
    </source>
</evidence>
<dbReference type="eggNOG" id="COG2217">
    <property type="taxonomic scope" value="Bacteria"/>
</dbReference>
<dbReference type="SFLD" id="SFLDS00003">
    <property type="entry name" value="Haloacid_Dehalogenase"/>
    <property type="match status" value="1"/>
</dbReference>
<sequence>MEQYLVSGMTCAACQTHVEKAVCKLPGVTDATASLLTNTLTVQGQASPAEVMKAVDRAGYRAKPLKEASQETSRSDSQPTETGSAISDSDSSSLTRALEDHETPRLLRRLAWSLVLSLAIMYISMGHSMWAWPLPAFLAGNMPALALTQMLLALAVLFIGKDFFVSGFKSLAHLAPNMDSLVALGSSISFLWSLGILFRMTSASPAVMMDLYHHQLYFEGSAMILTFITVGKTLESLAKGHTTDALKSLLSHAPQEATVEGPEGTRRVPVSQVKLGDIIVVKPGEAIPVDAVVVEGSSTVDESALSGESAPVSKEVDSTISAATLNQTGFLKARATRIGADTTFSQIVSLVSDAAGTKAPVARIADKVSSVFVPVIIAIAALVLVLWLTTGHPLSLGLSHAVAVLLIACPCALGLATPVAIMVGNGLGARSGILFKSGQSLEEIGRTSVIALDKTGTVTEGRPQVVDIVPVAGSGVDARRLLSLAASLEAQSEHPYAQAILRKAQDMGVQPAAEVKDFHTLPGKGLEATVGSDLLYAGNAPYISSLLEKQGMEIPSDLLDQAHQTQKEGKTPLFFASPHEVYGFISVADGIKADSAQAIRQLHEMGLTTAMITGDNERTAQAIASQAGIDHVVAGVLPQEKEAEIVRLQQGGRKVTMVGDGINDAPALARADVGVAIGAGTDVAIDAADVVLMDSRLTDVAAAVRLSRATVRNIHENLFWAFAYNLVLIPIAAGAIPGWSLSPMWAAAAMGLSSVTVCLNALRLNLYKVHPARKTPTNSNLSRPAIESSTPAGENIGNGENAEKTEKPGNTGNPIIGKPIIGKENAMTNQSQENQTIQDNRGPLTTHETVHIDGMSCAHCEMTLKKALEALDGVSQAELDHMTGTAQLTLSGDVQESQIRQAIEDKDYTFVSLDRN</sequence>
<evidence type="ECO:0000313" key="14">
    <source>
        <dbReference type="Proteomes" id="UP000004946"/>
    </source>
</evidence>
<feature type="compositionally biased region" description="Polar residues" evidence="11">
    <location>
        <begin position="70"/>
        <end position="86"/>
    </location>
</feature>
<dbReference type="InterPro" id="IPR036412">
    <property type="entry name" value="HAD-like_sf"/>
</dbReference>
<feature type="transmembrane region" description="Helical" evidence="10">
    <location>
        <begin position="212"/>
        <end position="230"/>
    </location>
</feature>
<feature type="transmembrane region" description="Helical" evidence="10">
    <location>
        <begin position="181"/>
        <end position="200"/>
    </location>
</feature>
<dbReference type="InterPro" id="IPR027256">
    <property type="entry name" value="P-typ_ATPase_IB"/>
</dbReference>
<feature type="transmembrane region" description="Helical" evidence="10">
    <location>
        <begin position="718"/>
        <end position="739"/>
    </location>
</feature>
<dbReference type="Gene3D" id="2.70.150.10">
    <property type="entry name" value="Calcium-transporting ATPase, cytoplasmic transduction domain A"/>
    <property type="match status" value="1"/>
</dbReference>
<dbReference type="Gene3D" id="3.30.70.100">
    <property type="match status" value="2"/>
</dbReference>
<keyword evidence="8 10" id="KW-1133">Transmembrane helix</keyword>
<keyword evidence="13" id="KW-0378">Hydrolase</keyword>
<dbReference type="PRINTS" id="PR00119">
    <property type="entry name" value="CATATPASE"/>
</dbReference>
<keyword evidence="9 10" id="KW-0472">Membrane</keyword>
<feature type="transmembrane region" description="Helical" evidence="10">
    <location>
        <begin position="745"/>
        <end position="764"/>
    </location>
</feature>
<dbReference type="GO" id="GO:0055070">
    <property type="term" value="P:copper ion homeostasis"/>
    <property type="evidence" value="ECO:0007669"/>
    <property type="project" value="TreeGrafter"/>
</dbReference>
<feature type="transmembrane region" description="Helical" evidence="10">
    <location>
        <begin position="110"/>
        <end position="130"/>
    </location>
</feature>
<evidence type="ECO:0000256" key="8">
    <source>
        <dbReference type="ARBA" id="ARBA00022989"/>
    </source>
</evidence>
<name>E6K1P5_PARDN</name>
<organism evidence="13 14">
    <name type="scientific">Parascardovia denticolens DSM 10105 = JCM 12538</name>
    <dbReference type="NCBI Taxonomy" id="864564"/>
    <lineage>
        <taxon>Bacteria</taxon>
        <taxon>Bacillati</taxon>
        <taxon>Actinomycetota</taxon>
        <taxon>Actinomycetes</taxon>
        <taxon>Bifidobacteriales</taxon>
        <taxon>Bifidobacteriaceae</taxon>
        <taxon>Parascardovia</taxon>
    </lineage>
</organism>
<keyword evidence="3 10" id="KW-0812">Transmembrane</keyword>
<dbReference type="InterPro" id="IPR044492">
    <property type="entry name" value="P_typ_ATPase_HD_dom"/>
</dbReference>
<keyword evidence="4 10" id="KW-0479">Metal-binding</keyword>
<keyword evidence="6 10" id="KW-0067">ATP-binding</keyword>
<dbReference type="InterPro" id="IPR001757">
    <property type="entry name" value="P_typ_ATPase"/>
</dbReference>
<dbReference type="SFLD" id="SFLDG00002">
    <property type="entry name" value="C1.7:_P-type_atpase_like"/>
    <property type="match status" value="1"/>
</dbReference>
<accession>E6K1P5</accession>
<dbReference type="Pfam" id="PF00122">
    <property type="entry name" value="E1-E2_ATPase"/>
    <property type="match status" value="1"/>
</dbReference>